<dbReference type="EnsemblPlants" id="MELO3C030789.2.1">
    <property type="protein sequence ID" value="MELO3C030789.2.1"/>
    <property type="gene ID" value="MELO3C030789.2"/>
</dbReference>
<proteinExistence type="predicted"/>
<evidence type="ECO:0000313" key="1">
    <source>
        <dbReference type="EnsemblPlants" id="MELO3C030789.2.1"/>
    </source>
</evidence>
<dbReference type="Gramene" id="MELO3C030789.2.1">
    <property type="protein sequence ID" value="MELO3C030789.2.1"/>
    <property type="gene ID" value="MELO3C030789.2"/>
</dbReference>
<sequence>MTAPTTYEISRVLPEAYLRFRIKIAIKKSYYFSQSRGSTKLQQHHYPVQSILVAIFTSRDDLSTSQSSILHMKVPLRCDHSRSSHPVKACGTPYDTEIAI</sequence>
<accession>A0A9I9E9P9</accession>
<reference evidence="1" key="1">
    <citation type="submission" date="2023-03" db="UniProtKB">
        <authorList>
            <consortium name="EnsemblPlants"/>
        </authorList>
    </citation>
    <scope>IDENTIFICATION</scope>
</reference>
<protein>
    <submittedName>
        <fullName evidence="1">Uncharacterized protein</fullName>
    </submittedName>
</protein>
<dbReference type="AlphaFoldDB" id="A0A9I9E9P9"/>
<organism evidence="1">
    <name type="scientific">Cucumis melo</name>
    <name type="common">Muskmelon</name>
    <dbReference type="NCBI Taxonomy" id="3656"/>
    <lineage>
        <taxon>Eukaryota</taxon>
        <taxon>Viridiplantae</taxon>
        <taxon>Streptophyta</taxon>
        <taxon>Embryophyta</taxon>
        <taxon>Tracheophyta</taxon>
        <taxon>Spermatophyta</taxon>
        <taxon>Magnoliopsida</taxon>
        <taxon>eudicotyledons</taxon>
        <taxon>Gunneridae</taxon>
        <taxon>Pentapetalae</taxon>
        <taxon>rosids</taxon>
        <taxon>fabids</taxon>
        <taxon>Cucurbitales</taxon>
        <taxon>Cucurbitaceae</taxon>
        <taxon>Benincaseae</taxon>
        <taxon>Cucumis</taxon>
    </lineage>
</organism>
<name>A0A9I9E9P9_CUCME</name>